<sequence length="306" mass="32541">MPFAELSGLGAAICWTLSSLLAPRIIGRFGTIRFNTFRITIAGVILVAICLASNRFDALLWQHSSAIILSGIVGIFLGDTFLFSAVHRLGPRRAGVLFTMNAPMSILLGWLFLNEQLSLLQLFACSLVLSGVIIAILFGKQDNPHHWEQTKGRLSVGIMLALGGALGQAVGALLSKPALLAGVDAIAVATLRVATASVALLVAYVLFYLPAIKRRKETTPRPAFWQIPLIDYLGLALMATLGMVIGMSLLVWGIGNAHIGIVTTLSAVVPVLVLPALWLTTGQRPALGAWLGATLLVIGAALIIWH</sequence>
<dbReference type="SUPFAM" id="SSF103481">
    <property type="entry name" value="Multidrug resistance efflux transporter EmrE"/>
    <property type="match status" value="2"/>
</dbReference>
<reference evidence="3 4" key="1">
    <citation type="submission" date="2019-07" db="EMBL/GenBank/DDBJ databases">
        <title>Reinekea sp. strain SSH23 genome sequencing and assembly.</title>
        <authorList>
            <person name="Kim I."/>
        </authorList>
    </citation>
    <scope>NUCLEOTIDE SEQUENCE [LARGE SCALE GENOMIC DNA]</scope>
    <source>
        <strain evidence="3 4">SSH23</strain>
    </source>
</reference>
<proteinExistence type="predicted"/>
<comment type="caution">
    <text evidence="3">The sequence shown here is derived from an EMBL/GenBank/DDBJ whole genome shotgun (WGS) entry which is preliminary data.</text>
</comment>
<accession>A0A5C8Z6Y8</accession>
<feature type="transmembrane region" description="Helical" evidence="1">
    <location>
        <begin position="119"/>
        <end position="138"/>
    </location>
</feature>
<dbReference type="AlphaFoldDB" id="A0A5C8Z6Y8"/>
<feature type="transmembrane region" description="Helical" evidence="1">
    <location>
        <begin position="94"/>
        <end position="113"/>
    </location>
</feature>
<evidence type="ECO:0000259" key="2">
    <source>
        <dbReference type="Pfam" id="PF00892"/>
    </source>
</evidence>
<feature type="domain" description="EamA" evidence="2">
    <location>
        <begin position="4"/>
        <end position="136"/>
    </location>
</feature>
<dbReference type="InterPro" id="IPR037185">
    <property type="entry name" value="EmrE-like"/>
</dbReference>
<dbReference type="GO" id="GO:0016020">
    <property type="term" value="C:membrane"/>
    <property type="evidence" value="ECO:0007669"/>
    <property type="project" value="InterPro"/>
</dbReference>
<feature type="transmembrane region" description="Helical" evidence="1">
    <location>
        <begin position="35"/>
        <end position="54"/>
    </location>
</feature>
<keyword evidence="1" id="KW-1133">Transmembrane helix</keyword>
<feature type="transmembrane region" description="Helical" evidence="1">
    <location>
        <begin position="60"/>
        <end position="82"/>
    </location>
</feature>
<keyword evidence="1" id="KW-0472">Membrane</keyword>
<keyword evidence="4" id="KW-1185">Reference proteome</keyword>
<gene>
    <name evidence="3" type="ORF">FME95_00330</name>
</gene>
<feature type="transmembrane region" description="Helical" evidence="1">
    <location>
        <begin position="229"/>
        <end position="252"/>
    </location>
</feature>
<dbReference type="EMBL" id="VKAD01000001">
    <property type="protein sequence ID" value="TXR53063.1"/>
    <property type="molecule type" value="Genomic_DNA"/>
</dbReference>
<feature type="transmembrane region" description="Helical" evidence="1">
    <location>
        <begin position="186"/>
        <end position="209"/>
    </location>
</feature>
<dbReference type="Proteomes" id="UP000321764">
    <property type="component" value="Unassembled WGS sequence"/>
</dbReference>
<feature type="transmembrane region" description="Helical" evidence="1">
    <location>
        <begin position="154"/>
        <end position="174"/>
    </location>
</feature>
<keyword evidence="1" id="KW-0812">Transmembrane</keyword>
<organism evidence="3 4">
    <name type="scientific">Reinekea thalattae</name>
    <dbReference type="NCBI Taxonomy" id="2593301"/>
    <lineage>
        <taxon>Bacteria</taxon>
        <taxon>Pseudomonadati</taxon>
        <taxon>Pseudomonadota</taxon>
        <taxon>Gammaproteobacteria</taxon>
        <taxon>Oceanospirillales</taxon>
        <taxon>Saccharospirillaceae</taxon>
        <taxon>Reinekea</taxon>
    </lineage>
</organism>
<feature type="domain" description="EamA" evidence="2">
    <location>
        <begin position="156"/>
        <end position="304"/>
    </location>
</feature>
<evidence type="ECO:0000256" key="1">
    <source>
        <dbReference type="SAM" id="Phobius"/>
    </source>
</evidence>
<dbReference type="RefSeq" id="WP_147711952.1">
    <property type="nucleotide sequence ID" value="NZ_VKAD01000001.1"/>
</dbReference>
<feature type="transmembrane region" description="Helical" evidence="1">
    <location>
        <begin position="286"/>
        <end position="305"/>
    </location>
</feature>
<feature type="transmembrane region" description="Helical" evidence="1">
    <location>
        <begin position="6"/>
        <end position="23"/>
    </location>
</feature>
<dbReference type="InterPro" id="IPR000620">
    <property type="entry name" value="EamA_dom"/>
</dbReference>
<evidence type="ECO:0000313" key="4">
    <source>
        <dbReference type="Proteomes" id="UP000321764"/>
    </source>
</evidence>
<dbReference type="OrthoDB" id="7841315at2"/>
<dbReference type="Pfam" id="PF00892">
    <property type="entry name" value="EamA"/>
    <property type="match status" value="2"/>
</dbReference>
<dbReference type="Gene3D" id="1.10.3730.20">
    <property type="match status" value="1"/>
</dbReference>
<dbReference type="PANTHER" id="PTHR22911:SF137">
    <property type="entry name" value="SOLUTE CARRIER FAMILY 35 MEMBER G2-RELATED"/>
    <property type="match status" value="1"/>
</dbReference>
<feature type="transmembrane region" description="Helical" evidence="1">
    <location>
        <begin position="258"/>
        <end position="279"/>
    </location>
</feature>
<dbReference type="PANTHER" id="PTHR22911">
    <property type="entry name" value="ACYL-MALONYL CONDENSING ENZYME-RELATED"/>
    <property type="match status" value="1"/>
</dbReference>
<evidence type="ECO:0000313" key="3">
    <source>
        <dbReference type="EMBL" id="TXR53063.1"/>
    </source>
</evidence>
<protein>
    <submittedName>
        <fullName evidence="3">DMT family transporter</fullName>
    </submittedName>
</protein>
<name>A0A5C8Z6Y8_9GAMM</name>